<evidence type="ECO:0000256" key="1">
    <source>
        <dbReference type="SAM" id="MobiDB-lite"/>
    </source>
</evidence>
<dbReference type="PROSITE" id="PS50096">
    <property type="entry name" value="IQ"/>
    <property type="match status" value="3"/>
</dbReference>
<dbReference type="GO" id="GO:0005516">
    <property type="term" value="F:calmodulin binding"/>
    <property type="evidence" value="ECO:0007669"/>
    <property type="project" value="TreeGrafter"/>
</dbReference>
<dbReference type="OrthoDB" id="252964at2759"/>
<feature type="compositionally biased region" description="Basic and acidic residues" evidence="1">
    <location>
        <begin position="113"/>
        <end position="127"/>
    </location>
</feature>
<protein>
    <submittedName>
        <fullName evidence="2">Abnormal spindle-like microcephaly-associated protein</fullName>
    </submittedName>
</protein>
<dbReference type="PANTHER" id="PTHR10699">
    <property type="entry name" value="NEUROMODULIN"/>
    <property type="match status" value="1"/>
</dbReference>
<comment type="caution">
    <text evidence="2">The sequence shown here is derived from an EMBL/GenBank/DDBJ whole genome shotgun (WGS) entry which is preliminary data.</text>
</comment>
<feature type="compositionally biased region" description="Acidic residues" evidence="1">
    <location>
        <begin position="142"/>
        <end position="152"/>
    </location>
</feature>
<dbReference type="AlphaFoldDB" id="A0A226ESY7"/>
<name>A0A226ESY7_FOLCA</name>
<organism evidence="2 3">
    <name type="scientific">Folsomia candida</name>
    <name type="common">Springtail</name>
    <dbReference type="NCBI Taxonomy" id="158441"/>
    <lineage>
        <taxon>Eukaryota</taxon>
        <taxon>Metazoa</taxon>
        <taxon>Ecdysozoa</taxon>
        <taxon>Arthropoda</taxon>
        <taxon>Hexapoda</taxon>
        <taxon>Collembola</taxon>
        <taxon>Entomobryomorpha</taxon>
        <taxon>Isotomoidea</taxon>
        <taxon>Isotomidae</taxon>
        <taxon>Proisotominae</taxon>
        <taxon>Folsomia</taxon>
    </lineage>
</organism>
<dbReference type="Pfam" id="PF00612">
    <property type="entry name" value="IQ"/>
    <property type="match status" value="3"/>
</dbReference>
<keyword evidence="3" id="KW-1185">Reference proteome</keyword>
<dbReference type="Gene3D" id="1.20.5.190">
    <property type="match status" value="1"/>
</dbReference>
<evidence type="ECO:0000313" key="2">
    <source>
        <dbReference type="EMBL" id="OXA60619.1"/>
    </source>
</evidence>
<dbReference type="EMBL" id="LNIX01000002">
    <property type="protein sequence ID" value="OXA60619.1"/>
    <property type="molecule type" value="Genomic_DNA"/>
</dbReference>
<dbReference type="InterPro" id="IPR000048">
    <property type="entry name" value="IQ_motif_EF-hand-BS"/>
</dbReference>
<feature type="region of interest" description="Disordered" evidence="1">
    <location>
        <begin position="1"/>
        <end position="155"/>
    </location>
</feature>
<reference evidence="2 3" key="1">
    <citation type="submission" date="2015-12" db="EMBL/GenBank/DDBJ databases">
        <title>The genome of Folsomia candida.</title>
        <authorList>
            <person name="Faddeeva A."/>
            <person name="Derks M.F."/>
            <person name="Anvar Y."/>
            <person name="Smit S."/>
            <person name="Van Straalen N."/>
            <person name="Roelofs D."/>
        </authorList>
    </citation>
    <scope>NUCLEOTIDE SEQUENCE [LARGE SCALE GENOMIC DNA]</scope>
    <source>
        <strain evidence="2 3">VU population</strain>
        <tissue evidence="2">Whole body</tissue>
    </source>
</reference>
<gene>
    <name evidence="2" type="ORF">Fcan01_06123</name>
</gene>
<dbReference type="SMART" id="SM00015">
    <property type="entry name" value="IQ"/>
    <property type="match status" value="3"/>
</dbReference>
<proteinExistence type="predicted"/>
<feature type="compositionally biased region" description="Polar residues" evidence="1">
    <location>
        <begin position="16"/>
        <end position="27"/>
    </location>
</feature>
<sequence>MGCGVSKESAAGVLGNTVTQNGNSHGKSNGKVDPSSPNGKSAANGGVNGIDLQDPELEEAATRIQATYRGYTTRKTIKMSNQEEEGLPDLNDPEVGNAAALIQASFRGHQNRRQQEKADKAKAKADAELTQQMEKLKTKAAEEEEELPDLSDPELNKAATKIQAQFKGHMVRKTLTTKDEPSSN</sequence>
<accession>A0A226ESY7</accession>
<dbReference type="Proteomes" id="UP000198287">
    <property type="component" value="Unassembled WGS sequence"/>
</dbReference>
<dbReference type="PANTHER" id="PTHR10699:SF11">
    <property type="entry name" value="IGLOO, ISOFORM A"/>
    <property type="match status" value="1"/>
</dbReference>
<dbReference type="OMA" id="DPAMKEP"/>
<evidence type="ECO:0000313" key="3">
    <source>
        <dbReference type="Proteomes" id="UP000198287"/>
    </source>
</evidence>
<dbReference type="CDD" id="cd23767">
    <property type="entry name" value="IQCD"/>
    <property type="match status" value="2"/>
</dbReference>
<dbReference type="STRING" id="158441.A0A226ESY7"/>